<proteinExistence type="predicted"/>
<evidence type="ECO:0000256" key="1">
    <source>
        <dbReference type="SAM" id="MobiDB-lite"/>
    </source>
</evidence>
<name>A0ABN2VZZ1_9ACTN</name>
<keyword evidence="2" id="KW-1133">Transmembrane helix</keyword>
<comment type="caution">
    <text evidence="3">The sequence shown here is derived from an EMBL/GenBank/DDBJ whole genome shotgun (WGS) entry which is preliminary data.</text>
</comment>
<keyword evidence="2" id="KW-0472">Membrane</keyword>
<keyword evidence="2" id="KW-0812">Transmembrane</keyword>
<organism evidence="3 4">
    <name type="scientific">Streptomyces albiaxialis</name>
    <dbReference type="NCBI Taxonomy" id="329523"/>
    <lineage>
        <taxon>Bacteria</taxon>
        <taxon>Bacillati</taxon>
        <taxon>Actinomycetota</taxon>
        <taxon>Actinomycetes</taxon>
        <taxon>Kitasatosporales</taxon>
        <taxon>Streptomycetaceae</taxon>
        <taxon>Streptomyces</taxon>
    </lineage>
</organism>
<feature type="compositionally biased region" description="Basic and acidic residues" evidence="1">
    <location>
        <begin position="75"/>
        <end position="102"/>
    </location>
</feature>
<sequence>MRPTSCPPNGFAGLTGSAGEAPDPHHGLVNLVLTIFALALALSLTVLVVTWCTVLAALREGLADEEEPWGDGTYDDERDRGQGRDRERDCGDDRERGHDRDACLAGAGREAAGRG</sequence>
<dbReference type="EMBL" id="BAAAPE010000009">
    <property type="protein sequence ID" value="GAA2079118.1"/>
    <property type="molecule type" value="Genomic_DNA"/>
</dbReference>
<reference evidence="3 4" key="1">
    <citation type="journal article" date="2019" name="Int. J. Syst. Evol. Microbiol.">
        <title>The Global Catalogue of Microorganisms (GCM) 10K type strain sequencing project: providing services to taxonomists for standard genome sequencing and annotation.</title>
        <authorList>
            <consortium name="The Broad Institute Genomics Platform"/>
            <consortium name="The Broad Institute Genome Sequencing Center for Infectious Disease"/>
            <person name="Wu L."/>
            <person name="Ma J."/>
        </authorList>
    </citation>
    <scope>NUCLEOTIDE SEQUENCE [LARGE SCALE GENOMIC DNA]</scope>
    <source>
        <strain evidence="3 4">JCM 15478</strain>
    </source>
</reference>
<evidence type="ECO:0000256" key="2">
    <source>
        <dbReference type="SAM" id="Phobius"/>
    </source>
</evidence>
<feature type="compositionally biased region" description="Low complexity" evidence="1">
    <location>
        <begin position="105"/>
        <end position="115"/>
    </location>
</feature>
<evidence type="ECO:0000313" key="3">
    <source>
        <dbReference type="EMBL" id="GAA2079118.1"/>
    </source>
</evidence>
<feature type="transmembrane region" description="Helical" evidence="2">
    <location>
        <begin position="31"/>
        <end position="58"/>
    </location>
</feature>
<evidence type="ECO:0000313" key="4">
    <source>
        <dbReference type="Proteomes" id="UP001500016"/>
    </source>
</evidence>
<feature type="compositionally biased region" description="Acidic residues" evidence="1">
    <location>
        <begin position="65"/>
        <end position="74"/>
    </location>
</feature>
<feature type="region of interest" description="Disordered" evidence="1">
    <location>
        <begin position="65"/>
        <end position="115"/>
    </location>
</feature>
<dbReference type="Proteomes" id="UP001500016">
    <property type="component" value="Unassembled WGS sequence"/>
</dbReference>
<keyword evidence="4" id="KW-1185">Reference proteome</keyword>
<gene>
    <name evidence="3" type="ORF">GCM10009801_36430</name>
</gene>
<accession>A0ABN2VZZ1</accession>
<protein>
    <submittedName>
        <fullName evidence="3">Uncharacterized protein</fullName>
    </submittedName>
</protein>